<reference evidence="1 2" key="1">
    <citation type="journal article" date="2017" name="ISME J.">
        <title>Energy and carbon metabolisms in a deep terrestrial subsurface fluid microbial community.</title>
        <authorList>
            <person name="Momper L."/>
            <person name="Jungbluth S.P."/>
            <person name="Lee M.D."/>
            <person name="Amend J.P."/>
        </authorList>
    </citation>
    <scope>NUCLEOTIDE SEQUENCE [LARGE SCALE GENOMIC DNA]</scope>
    <source>
        <strain evidence="1">SURF_17</strain>
    </source>
</reference>
<dbReference type="AlphaFoldDB" id="A0A419F933"/>
<comment type="caution">
    <text evidence="1">The sequence shown here is derived from an EMBL/GenBank/DDBJ whole genome shotgun (WGS) entry which is preliminary data.</text>
</comment>
<organism evidence="1 2">
    <name type="scientific">Candidatus Abyssobacteria bacterium SURF_17</name>
    <dbReference type="NCBI Taxonomy" id="2093361"/>
    <lineage>
        <taxon>Bacteria</taxon>
        <taxon>Pseudomonadati</taxon>
        <taxon>Candidatus Hydrogenedentota</taxon>
        <taxon>Candidatus Abyssobacteria</taxon>
    </lineage>
</organism>
<name>A0A419F933_9BACT</name>
<sequence length="62" mass="6985">MEASLKIIPARAGIQGTMIESLKSADGPSYFFCRGHREKKKREYMELFVLLVHLCALRALCG</sequence>
<gene>
    <name evidence="1" type="ORF">C4532_00890</name>
</gene>
<accession>A0A419F933</accession>
<dbReference type="EMBL" id="QZKI01000006">
    <property type="protein sequence ID" value="RJP75132.1"/>
    <property type="molecule type" value="Genomic_DNA"/>
</dbReference>
<protein>
    <submittedName>
        <fullName evidence="1">Uncharacterized protein</fullName>
    </submittedName>
</protein>
<dbReference type="Proteomes" id="UP000285961">
    <property type="component" value="Unassembled WGS sequence"/>
</dbReference>
<evidence type="ECO:0000313" key="1">
    <source>
        <dbReference type="EMBL" id="RJP75132.1"/>
    </source>
</evidence>
<proteinExistence type="predicted"/>
<evidence type="ECO:0000313" key="2">
    <source>
        <dbReference type="Proteomes" id="UP000285961"/>
    </source>
</evidence>